<sequence>MRQARDDPKALGAADDARKAVSELRGLQIVSWAVAALCMASPRSRRFDEGVPHLPSASIRRHGTRTTCAAKCVPCKLAIVPDTTFHTGVLAVHACR</sequence>
<proteinExistence type="predicted"/>
<dbReference type="GeneID" id="24133349"/>
<dbReference type="KEGG" id="spar:SPRG_11303"/>
<organism evidence="1 2">
    <name type="scientific">Saprolegnia parasitica (strain CBS 223.65)</name>
    <dbReference type="NCBI Taxonomy" id="695850"/>
    <lineage>
        <taxon>Eukaryota</taxon>
        <taxon>Sar</taxon>
        <taxon>Stramenopiles</taxon>
        <taxon>Oomycota</taxon>
        <taxon>Saprolegniomycetes</taxon>
        <taxon>Saprolegniales</taxon>
        <taxon>Saprolegniaceae</taxon>
        <taxon>Saprolegnia</taxon>
    </lineage>
</organism>
<dbReference type="AlphaFoldDB" id="A0A067C730"/>
<accession>A0A067C730</accession>
<dbReference type="VEuPathDB" id="FungiDB:SPRG_11303"/>
<protein>
    <submittedName>
        <fullName evidence="1">Uncharacterized protein</fullName>
    </submittedName>
</protein>
<dbReference type="Proteomes" id="UP000030745">
    <property type="component" value="Unassembled WGS sequence"/>
</dbReference>
<gene>
    <name evidence="1" type="ORF">SPRG_11303</name>
</gene>
<dbReference type="RefSeq" id="XP_012206876.1">
    <property type="nucleotide sequence ID" value="XM_012351486.1"/>
</dbReference>
<evidence type="ECO:0000313" key="1">
    <source>
        <dbReference type="EMBL" id="KDO22351.1"/>
    </source>
</evidence>
<keyword evidence="2" id="KW-1185">Reference proteome</keyword>
<evidence type="ECO:0000313" key="2">
    <source>
        <dbReference type="Proteomes" id="UP000030745"/>
    </source>
</evidence>
<dbReference type="EMBL" id="KK583269">
    <property type="protein sequence ID" value="KDO22351.1"/>
    <property type="molecule type" value="Genomic_DNA"/>
</dbReference>
<reference evidence="1 2" key="1">
    <citation type="journal article" date="2013" name="PLoS Genet.">
        <title>Distinctive expansion of potential virulence genes in the genome of the oomycete fish pathogen Saprolegnia parasitica.</title>
        <authorList>
            <person name="Jiang R.H."/>
            <person name="de Bruijn I."/>
            <person name="Haas B.J."/>
            <person name="Belmonte R."/>
            <person name="Lobach L."/>
            <person name="Christie J."/>
            <person name="van den Ackerveken G."/>
            <person name="Bottin A."/>
            <person name="Bulone V."/>
            <person name="Diaz-Moreno S.M."/>
            <person name="Dumas B."/>
            <person name="Fan L."/>
            <person name="Gaulin E."/>
            <person name="Govers F."/>
            <person name="Grenville-Briggs L.J."/>
            <person name="Horner N.R."/>
            <person name="Levin J.Z."/>
            <person name="Mammella M."/>
            <person name="Meijer H.J."/>
            <person name="Morris P."/>
            <person name="Nusbaum C."/>
            <person name="Oome S."/>
            <person name="Phillips A.J."/>
            <person name="van Rooyen D."/>
            <person name="Rzeszutek E."/>
            <person name="Saraiva M."/>
            <person name="Secombes C.J."/>
            <person name="Seidl M.F."/>
            <person name="Snel B."/>
            <person name="Stassen J.H."/>
            <person name="Sykes S."/>
            <person name="Tripathy S."/>
            <person name="van den Berg H."/>
            <person name="Vega-Arreguin J.C."/>
            <person name="Wawra S."/>
            <person name="Young S.K."/>
            <person name="Zeng Q."/>
            <person name="Dieguez-Uribeondo J."/>
            <person name="Russ C."/>
            <person name="Tyler B.M."/>
            <person name="van West P."/>
        </authorList>
    </citation>
    <scope>NUCLEOTIDE SEQUENCE [LARGE SCALE GENOMIC DNA]</scope>
    <source>
        <strain evidence="1 2">CBS 223.65</strain>
    </source>
</reference>
<name>A0A067C730_SAPPC</name>